<name>A0A1D3TPP7_9FIRM</name>
<reference evidence="3" key="1">
    <citation type="submission" date="2016-09" db="EMBL/GenBank/DDBJ databases">
        <authorList>
            <person name="Varghese N."/>
            <person name="Submissions S."/>
        </authorList>
    </citation>
    <scope>NUCLEOTIDE SEQUENCE [LARGE SCALE GENOMIC DNA]</scope>
    <source>
        <strain evidence="3">GluBS11</strain>
    </source>
</reference>
<gene>
    <name evidence="2" type="ORF">SAMN05421730_1001554</name>
</gene>
<dbReference type="PANTHER" id="PTHR33303">
    <property type="entry name" value="CYTOPLASMIC PROTEIN-RELATED"/>
    <property type="match status" value="1"/>
</dbReference>
<protein>
    <recommendedName>
        <fullName evidence="1">CoA-binding domain-containing protein</fullName>
    </recommendedName>
</protein>
<evidence type="ECO:0000313" key="2">
    <source>
        <dbReference type="EMBL" id="SCP95420.1"/>
    </source>
</evidence>
<feature type="domain" description="CoA-binding" evidence="1">
    <location>
        <begin position="5"/>
        <end position="98"/>
    </location>
</feature>
<dbReference type="EMBL" id="FMKA01000001">
    <property type="protein sequence ID" value="SCP95420.1"/>
    <property type="molecule type" value="Genomic_DNA"/>
</dbReference>
<dbReference type="Proteomes" id="UP000199315">
    <property type="component" value="Unassembled WGS sequence"/>
</dbReference>
<proteinExistence type="predicted"/>
<dbReference type="AlphaFoldDB" id="A0A1D3TPP7"/>
<accession>A0A1D3TPP7</accession>
<sequence length="127" mass="14186">MAVKLAESTKKWAVIGVTTDQDKYGYKIFKRLRDIGAEVYGISPKYCEACGCSLYNNVCDIPDGVEVAVFVVNPKIGLGYIKDCAEKNIRTIWLQPGTVSFEILQEAKKYDLDVVQKCVLVETSHMV</sequence>
<dbReference type="Gene3D" id="3.40.50.720">
    <property type="entry name" value="NAD(P)-binding Rossmann-like Domain"/>
    <property type="match status" value="1"/>
</dbReference>
<organism evidence="2 3">
    <name type="scientific">Anaerobium acetethylicum</name>
    <dbReference type="NCBI Taxonomy" id="1619234"/>
    <lineage>
        <taxon>Bacteria</taxon>
        <taxon>Bacillati</taxon>
        <taxon>Bacillota</taxon>
        <taxon>Clostridia</taxon>
        <taxon>Lachnospirales</taxon>
        <taxon>Lachnospiraceae</taxon>
        <taxon>Anaerobium</taxon>
    </lineage>
</organism>
<dbReference type="STRING" id="1619234.SAMN05421730_1001554"/>
<dbReference type="InterPro" id="IPR036291">
    <property type="entry name" value="NAD(P)-bd_dom_sf"/>
</dbReference>
<evidence type="ECO:0000259" key="1">
    <source>
        <dbReference type="SMART" id="SM00881"/>
    </source>
</evidence>
<dbReference type="SMART" id="SM00881">
    <property type="entry name" value="CoA_binding"/>
    <property type="match status" value="1"/>
</dbReference>
<dbReference type="Pfam" id="PF13380">
    <property type="entry name" value="CoA_binding_2"/>
    <property type="match status" value="1"/>
</dbReference>
<dbReference type="PANTHER" id="PTHR33303:SF2">
    <property type="entry name" value="COA-BINDING DOMAIN-CONTAINING PROTEIN"/>
    <property type="match status" value="1"/>
</dbReference>
<keyword evidence="3" id="KW-1185">Reference proteome</keyword>
<dbReference type="SUPFAM" id="SSF51735">
    <property type="entry name" value="NAD(P)-binding Rossmann-fold domains"/>
    <property type="match status" value="1"/>
</dbReference>
<evidence type="ECO:0000313" key="3">
    <source>
        <dbReference type="Proteomes" id="UP000199315"/>
    </source>
</evidence>
<dbReference type="InterPro" id="IPR003781">
    <property type="entry name" value="CoA-bd"/>
</dbReference>
<dbReference type="RefSeq" id="WP_169823569.1">
    <property type="nucleotide sequence ID" value="NZ_FMKA01000001.1"/>
</dbReference>